<evidence type="ECO:0000313" key="4">
    <source>
        <dbReference type="Proteomes" id="UP000054563"/>
    </source>
</evidence>
<dbReference type="EMBL" id="DS017022">
    <property type="protein sequence ID" value="KMU90443.1"/>
    <property type="molecule type" value="Genomic_DNA"/>
</dbReference>
<dbReference type="Proteomes" id="UP000054563">
    <property type="component" value="Unassembled WGS sequence"/>
</dbReference>
<feature type="domain" description="Ribosome-associated complex head" evidence="2">
    <location>
        <begin position="7"/>
        <end position="104"/>
    </location>
</feature>
<feature type="non-terminal residue" evidence="3">
    <location>
        <position position="1"/>
    </location>
</feature>
<name>A0A0J8URZ0_COCIT</name>
<evidence type="ECO:0000313" key="3">
    <source>
        <dbReference type="EMBL" id="KMU90443.1"/>
    </source>
</evidence>
<dbReference type="Gene3D" id="1.10.8.840">
    <property type="entry name" value="Ribosome-associated complex head domain"/>
    <property type="match status" value="1"/>
</dbReference>
<evidence type="ECO:0000256" key="1">
    <source>
        <dbReference type="SAM" id="MobiDB-lite"/>
    </source>
</evidence>
<organism evidence="3 4">
    <name type="scientific">Coccidioides immitis H538.4</name>
    <dbReference type="NCBI Taxonomy" id="396776"/>
    <lineage>
        <taxon>Eukaryota</taxon>
        <taxon>Fungi</taxon>
        <taxon>Dikarya</taxon>
        <taxon>Ascomycota</taxon>
        <taxon>Pezizomycotina</taxon>
        <taxon>Eurotiomycetes</taxon>
        <taxon>Eurotiomycetidae</taxon>
        <taxon>Onygenales</taxon>
        <taxon>Onygenaceae</taxon>
        <taxon>Coccidioides</taxon>
    </lineage>
</organism>
<evidence type="ECO:0000259" key="2">
    <source>
        <dbReference type="Pfam" id="PF16717"/>
    </source>
</evidence>
<sequence length="108" mass="11377">AEKAEGKKAKEAAKNAAKKNKRVLKGSVKDVNYFVESGDASVAQIDSVLGDVEQIMSQINNEELAALAGKLGKAGKDAAAVKAVYAEEAARLVGDGKIKDTDIKIFRT</sequence>
<dbReference type="VEuPathDB" id="FungiDB:CIHG_08332"/>
<proteinExistence type="predicted"/>
<accession>A0A0J8URZ0</accession>
<dbReference type="AlphaFoldDB" id="A0A0J8URZ0"/>
<reference evidence="4" key="1">
    <citation type="journal article" date="2010" name="Genome Res.">
        <title>Population genomic sequencing of Coccidioides fungi reveals recent hybridization and transposon control.</title>
        <authorList>
            <person name="Neafsey D.E."/>
            <person name="Barker B.M."/>
            <person name="Sharpton T.J."/>
            <person name="Stajich J.E."/>
            <person name="Park D.J."/>
            <person name="Whiston E."/>
            <person name="Hung C.-Y."/>
            <person name="McMahan C."/>
            <person name="White J."/>
            <person name="Sykes S."/>
            <person name="Heiman D."/>
            <person name="Young S."/>
            <person name="Zeng Q."/>
            <person name="Abouelleil A."/>
            <person name="Aftuck L."/>
            <person name="Bessette D."/>
            <person name="Brown A."/>
            <person name="FitzGerald M."/>
            <person name="Lui A."/>
            <person name="Macdonald J.P."/>
            <person name="Priest M."/>
            <person name="Orbach M.J."/>
            <person name="Galgiani J.N."/>
            <person name="Kirkland T.N."/>
            <person name="Cole G.T."/>
            <person name="Birren B.W."/>
            <person name="Henn M.R."/>
            <person name="Taylor J.W."/>
            <person name="Rounsley S.D."/>
        </authorList>
    </citation>
    <scope>NUCLEOTIDE SEQUENCE [LARGE SCALE GENOMIC DNA]</scope>
    <source>
        <strain evidence="4">H538.4</strain>
    </source>
</reference>
<dbReference type="Pfam" id="PF16717">
    <property type="entry name" value="RAC_head"/>
    <property type="match status" value="1"/>
</dbReference>
<dbReference type="InterPro" id="IPR032003">
    <property type="entry name" value="RAC_head"/>
</dbReference>
<protein>
    <recommendedName>
        <fullName evidence="2">Ribosome-associated complex head domain-containing protein</fullName>
    </recommendedName>
</protein>
<gene>
    <name evidence="3" type="ORF">CIHG_08332</name>
</gene>
<feature type="compositionally biased region" description="Basic and acidic residues" evidence="1">
    <location>
        <begin position="1"/>
        <end position="13"/>
    </location>
</feature>
<feature type="region of interest" description="Disordered" evidence="1">
    <location>
        <begin position="1"/>
        <end position="20"/>
    </location>
</feature>
<dbReference type="InterPro" id="IPR042569">
    <property type="entry name" value="RAC_head_sf"/>
</dbReference>
<dbReference type="STRING" id="396776.A0A0J8URZ0"/>